<proteinExistence type="predicted"/>
<keyword evidence="1" id="KW-0472">Membrane</keyword>
<dbReference type="Proteomes" id="UP000321960">
    <property type="component" value="Unassembled WGS sequence"/>
</dbReference>
<dbReference type="Pfam" id="PF16868">
    <property type="entry name" value="NMT1_3"/>
    <property type="match status" value="1"/>
</dbReference>
<dbReference type="AlphaFoldDB" id="A0A512JDM2"/>
<feature type="transmembrane region" description="Helical" evidence="1">
    <location>
        <begin position="357"/>
        <end position="376"/>
    </location>
</feature>
<dbReference type="PANTHER" id="PTHR42941">
    <property type="entry name" value="SLL1037 PROTEIN"/>
    <property type="match status" value="1"/>
</dbReference>
<dbReference type="Proteomes" id="UP001156856">
    <property type="component" value="Unassembled WGS sequence"/>
</dbReference>
<organism evidence="2 4">
    <name type="scientific">Methylobacterium oxalidis</name>
    <dbReference type="NCBI Taxonomy" id="944322"/>
    <lineage>
        <taxon>Bacteria</taxon>
        <taxon>Pseudomonadati</taxon>
        <taxon>Pseudomonadota</taxon>
        <taxon>Alphaproteobacteria</taxon>
        <taxon>Hyphomicrobiales</taxon>
        <taxon>Methylobacteriaceae</taxon>
        <taxon>Methylobacterium</taxon>
    </lineage>
</organism>
<protein>
    <submittedName>
        <fullName evidence="2">TRAP ABC transporter</fullName>
    </submittedName>
</protein>
<evidence type="ECO:0000313" key="4">
    <source>
        <dbReference type="Proteomes" id="UP000321960"/>
    </source>
</evidence>
<dbReference type="EMBL" id="BJZU01000242">
    <property type="protein sequence ID" value="GEP08046.1"/>
    <property type="molecule type" value="Genomic_DNA"/>
</dbReference>
<dbReference type="SUPFAM" id="SSF53850">
    <property type="entry name" value="Periplasmic binding protein-like II"/>
    <property type="match status" value="1"/>
</dbReference>
<comment type="caution">
    <text evidence="2">The sequence shown here is derived from an EMBL/GenBank/DDBJ whole genome shotgun (WGS) entry which is preliminary data.</text>
</comment>
<evidence type="ECO:0000313" key="3">
    <source>
        <dbReference type="EMBL" id="GLS63759.1"/>
    </source>
</evidence>
<dbReference type="PANTHER" id="PTHR42941:SF1">
    <property type="entry name" value="SLL1037 PROTEIN"/>
    <property type="match status" value="1"/>
</dbReference>
<reference evidence="5" key="2">
    <citation type="journal article" date="2019" name="Int. J. Syst. Evol. Microbiol.">
        <title>The Global Catalogue of Microorganisms (GCM) 10K type strain sequencing project: providing services to taxonomists for standard genome sequencing and annotation.</title>
        <authorList>
            <consortium name="The Broad Institute Genomics Platform"/>
            <consortium name="The Broad Institute Genome Sequencing Center for Infectious Disease"/>
            <person name="Wu L."/>
            <person name="Ma J."/>
        </authorList>
    </citation>
    <scope>NUCLEOTIDE SEQUENCE [LARGE SCALE GENOMIC DNA]</scope>
    <source>
        <strain evidence="5">NBRC 107715</strain>
    </source>
</reference>
<dbReference type="OrthoDB" id="7976602at2"/>
<keyword evidence="1" id="KW-0812">Transmembrane</keyword>
<dbReference type="EMBL" id="BSPK01000026">
    <property type="protein sequence ID" value="GLS63759.1"/>
    <property type="molecule type" value="Genomic_DNA"/>
</dbReference>
<name>A0A512JDM2_9HYPH</name>
<evidence type="ECO:0000313" key="2">
    <source>
        <dbReference type="EMBL" id="GEP08046.1"/>
    </source>
</evidence>
<reference evidence="3" key="1">
    <citation type="journal article" date="2014" name="Int. J. Syst. Evol. Microbiol.">
        <title>Complete genome of a new Firmicutes species belonging to the dominant human colonic microbiota ('Ruminococcus bicirculans') reveals two chromosomes and a selective capacity to utilize plant glucans.</title>
        <authorList>
            <consortium name="NISC Comparative Sequencing Program"/>
            <person name="Wegmann U."/>
            <person name="Louis P."/>
            <person name="Goesmann A."/>
            <person name="Henrissat B."/>
            <person name="Duncan S.H."/>
            <person name="Flint H.J."/>
        </authorList>
    </citation>
    <scope>NUCLEOTIDE SEQUENCE</scope>
    <source>
        <strain evidence="3">NBRC 107715</strain>
    </source>
</reference>
<keyword evidence="5" id="KW-1185">Reference proteome</keyword>
<reference evidence="3" key="4">
    <citation type="submission" date="2023-01" db="EMBL/GenBank/DDBJ databases">
        <title>Draft genome sequence of Methylobacterium oxalidis strain NBRC 107715.</title>
        <authorList>
            <person name="Sun Q."/>
            <person name="Mori K."/>
        </authorList>
    </citation>
    <scope>NUCLEOTIDE SEQUENCE</scope>
    <source>
        <strain evidence="3">NBRC 107715</strain>
    </source>
</reference>
<dbReference type="InterPro" id="IPR011852">
    <property type="entry name" value="TRAP_TAXI"/>
</dbReference>
<evidence type="ECO:0000256" key="1">
    <source>
        <dbReference type="SAM" id="Phobius"/>
    </source>
</evidence>
<keyword evidence="1" id="KW-1133">Transmembrane helix</keyword>
<sequence>MESTKRRGTRRALPSLLVRREWLLVLLALGLAATAAAVVYLSRPTTLTVAVGPRDGAEAALMEAYANALARGREDVRLKVVPLDDVRDSAAALQAGRADLAVVRPDVHMPDNGLTLAILHDEALVIAAPEASEIESFPDLARKRLGIVVRHNADLPFLTNLLTFYDLAAASAGEAAEAELPAGRVALVQLKPADVTAAIAEKRVDAVAVIANPASKPAGQTVRAVESGAPDRKIDLVSVPDGEAILTRFPELQSVTIPAGTFGGRPKRPDEEVKTVGASYRLMARGAVSRVAVASATQHLFEWRSKLAASAPIAKLMKAPDFDTTVAATSARLPNHPGAVDYFEREQQTFLDRYEDYIYLFAFFGGTIGSGIAWLGQRLARKRRERVDVVLDRLLDILREVRAATTAHELDTIAVETDELVADVVRYARERTIDNRTVSALILAVDAVHAAISDARRQLGAAEAETRAGARARTARLLSLSMPAAE</sequence>
<accession>A0A512JDM2</accession>
<gene>
    <name evidence="3" type="ORF">GCM10007888_21400</name>
    <name evidence="2" type="ORF">MOX02_60840</name>
</gene>
<dbReference type="Gene3D" id="3.40.190.10">
    <property type="entry name" value="Periplasmic binding protein-like II"/>
    <property type="match status" value="2"/>
</dbReference>
<reference evidence="2 4" key="3">
    <citation type="submission" date="2019-07" db="EMBL/GenBank/DDBJ databases">
        <title>Whole genome shotgun sequence of Methylobacterium oxalidis NBRC 107715.</title>
        <authorList>
            <person name="Hosoyama A."/>
            <person name="Uohara A."/>
            <person name="Ohji S."/>
            <person name="Ichikawa N."/>
        </authorList>
    </citation>
    <scope>NUCLEOTIDE SEQUENCE [LARGE SCALE GENOMIC DNA]</scope>
    <source>
        <strain evidence="2 4">NBRC 107715</strain>
    </source>
</reference>
<evidence type="ECO:0000313" key="5">
    <source>
        <dbReference type="Proteomes" id="UP001156856"/>
    </source>
</evidence>